<proteinExistence type="predicted"/>
<sequence length="39" mass="4493">MILVILSLPLISSMLEASVLWIFLQTRLWTMVLCITKSK</sequence>
<protein>
    <submittedName>
        <fullName evidence="1">Uncharacterized protein</fullName>
    </submittedName>
</protein>
<organism evidence="1 2">
    <name type="scientific">Solanum verrucosum</name>
    <dbReference type="NCBI Taxonomy" id="315347"/>
    <lineage>
        <taxon>Eukaryota</taxon>
        <taxon>Viridiplantae</taxon>
        <taxon>Streptophyta</taxon>
        <taxon>Embryophyta</taxon>
        <taxon>Tracheophyta</taxon>
        <taxon>Spermatophyta</taxon>
        <taxon>Magnoliopsida</taxon>
        <taxon>eudicotyledons</taxon>
        <taxon>Gunneridae</taxon>
        <taxon>Pentapetalae</taxon>
        <taxon>asterids</taxon>
        <taxon>lamiids</taxon>
        <taxon>Solanales</taxon>
        <taxon>Solanaceae</taxon>
        <taxon>Solanoideae</taxon>
        <taxon>Solaneae</taxon>
        <taxon>Solanum</taxon>
    </lineage>
</organism>
<gene>
    <name evidence="1" type="ORF">MTR67_015654</name>
</gene>
<keyword evidence="2" id="KW-1185">Reference proteome</keyword>
<dbReference type="EMBL" id="CP133614">
    <property type="protein sequence ID" value="WMV22269.1"/>
    <property type="molecule type" value="Genomic_DNA"/>
</dbReference>
<name>A0AAF0TKA5_SOLVR</name>
<accession>A0AAF0TKA5</accession>
<reference evidence="1" key="1">
    <citation type="submission" date="2023-08" db="EMBL/GenBank/DDBJ databases">
        <title>A de novo genome assembly of Solanum verrucosum Schlechtendal, a Mexican diploid species geographically isolated from the other diploid A-genome species in potato relatives.</title>
        <authorList>
            <person name="Hosaka K."/>
        </authorList>
    </citation>
    <scope>NUCLEOTIDE SEQUENCE</scope>
    <source>
        <tissue evidence="1">Young leaves</tissue>
    </source>
</reference>
<dbReference type="AlphaFoldDB" id="A0AAF0TKA5"/>
<dbReference type="Proteomes" id="UP001234989">
    <property type="component" value="Chromosome 3"/>
</dbReference>
<evidence type="ECO:0000313" key="1">
    <source>
        <dbReference type="EMBL" id="WMV22269.1"/>
    </source>
</evidence>
<evidence type="ECO:0000313" key="2">
    <source>
        <dbReference type="Proteomes" id="UP001234989"/>
    </source>
</evidence>